<keyword evidence="2" id="KW-1133">Transmembrane helix</keyword>
<feature type="transmembrane region" description="Helical" evidence="2">
    <location>
        <begin position="139"/>
        <end position="162"/>
    </location>
</feature>
<evidence type="ECO:0000256" key="1">
    <source>
        <dbReference type="SAM" id="MobiDB-lite"/>
    </source>
</evidence>
<keyword evidence="4" id="KW-1185">Reference proteome</keyword>
<keyword evidence="2" id="KW-0472">Membrane</keyword>
<reference evidence="3 4" key="1">
    <citation type="journal article" date="2018" name="Genome Biol. Evol.">
        <title>Multiple Roots of Fruiting Body Formation in Amoebozoa.</title>
        <authorList>
            <person name="Hillmann F."/>
            <person name="Forbes G."/>
            <person name="Novohradska S."/>
            <person name="Ferling I."/>
            <person name="Riege K."/>
            <person name="Groth M."/>
            <person name="Westermann M."/>
            <person name="Marz M."/>
            <person name="Spaller T."/>
            <person name="Winckler T."/>
            <person name="Schaap P."/>
            <person name="Glockner G."/>
        </authorList>
    </citation>
    <scope>NUCLEOTIDE SEQUENCE [LARGE SCALE GENOMIC DNA]</scope>
    <source>
        <strain evidence="3 4">Jena</strain>
    </source>
</reference>
<sequence length="168" mass="18280">MSAPPTLVRNDSLRSAGGDSVDDFDYAGTGSGYPQPAPSQDNTFSPTVSYLPPGLSYVPPLTPKEQAYPQQQPFPGYYAEGDIEMYDKSTIVNTVNQQPQRRIVFPILIFIFGFLFPPIWILGALFVNKQKNNRAARALGITGLVLLSILVLATAISLSIGLTVGRHH</sequence>
<gene>
    <name evidence="3" type="ORF">PROFUN_11977</name>
</gene>
<feature type="transmembrane region" description="Helical" evidence="2">
    <location>
        <begin position="103"/>
        <end position="127"/>
    </location>
</feature>
<evidence type="ECO:0000256" key="2">
    <source>
        <dbReference type="SAM" id="Phobius"/>
    </source>
</evidence>
<accession>A0A2P6N8V8</accession>
<dbReference type="AlphaFoldDB" id="A0A2P6N8V8"/>
<evidence type="ECO:0000313" key="3">
    <source>
        <dbReference type="EMBL" id="PRP80379.1"/>
    </source>
</evidence>
<dbReference type="InParanoid" id="A0A2P6N8V8"/>
<proteinExistence type="predicted"/>
<name>A0A2P6N8V8_9EUKA</name>
<evidence type="ECO:0000313" key="4">
    <source>
        <dbReference type="Proteomes" id="UP000241769"/>
    </source>
</evidence>
<dbReference type="EMBL" id="MDYQ01000151">
    <property type="protein sequence ID" value="PRP80379.1"/>
    <property type="molecule type" value="Genomic_DNA"/>
</dbReference>
<dbReference type="PANTHER" id="PTHR34078">
    <property type="entry name" value="EXPRESSED PROTEIN"/>
    <property type="match status" value="1"/>
</dbReference>
<organism evidence="3 4">
    <name type="scientific">Planoprotostelium fungivorum</name>
    <dbReference type="NCBI Taxonomy" id="1890364"/>
    <lineage>
        <taxon>Eukaryota</taxon>
        <taxon>Amoebozoa</taxon>
        <taxon>Evosea</taxon>
        <taxon>Variosea</taxon>
        <taxon>Cavosteliida</taxon>
        <taxon>Cavosteliaceae</taxon>
        <taxon>Planoprotostelium</taxon>
    </lineage>
</organism>
<comment type="caution">
    <text evidence="3">The sequence shown here is derived from an EMBL/GenBank/DDBJ whole genome shotgun (WGS) entry which is preliminary data.</text>
</comment>
<dbReference type="PANTHER" id="PTHR34078:SF9">
    <property type="entry name" value="TRANSMEMBRANE PROTEIN"/>
    <property type="match status" value="1"/>
</dbReference>
<protein>
    <submittedName>
        <fullName evidence="3">Uncharacterized protein</fullName>
    </submittedName>
</protein>
<keyword evidence="2" id="KW-0812">Transmembrane</keyword>
<feature type="region of interest" description="Disordered" evidence="1">
    <location>
        <begin position="1"/>
        <end position="45"/>
    </location>
</feature>
<dbReference type="Proteomes" id="UP000241769">
    <property type="component" value="Unassembled WGS sequence"/>
</dbReference>